<evidence type="ECO:0000313" key="2">
    <source>
        <dbReference type="Proteomes" id="UP001638806"/>
    </source>
</evidence>
<evidence type="ECO:0000313" key="1">
    <source>
        <dbReference type="EMBL" id="KAL3957373.1"/>
    </source>
</evidence>
<proteinExistence type="predicted"/>
<organism evidence="1 2">
    <name type="scientific">Purpureocillium lilacinum</name>
    <name type="common">Paecilomyces lilacinus</name>
    <dbReference type="NCBI Taxonomy" id="33203"/>
    <lineage>
        <taxon>Eukaryota</taxon>
        <taxon>Fungi</taxon>
        <taxon>Dikarya</taxon>
        <taxon>Ascomycota</taxon>
        <taxon>Pezizomycotina</taxon>
        <taxon>Sordariomycetes</taxon>
        <taxon>Hypocreomycetidae</taxon>
        <taxon>Hypocreales</taxon>
        <taxon>Ophiocordycipitaceae</taxon>
        <taxon>Purpureocillium</taxon>
    </lineage>
</organism>
<gene>
    <name evidence="1" type="ORF">ACCO45_007951</name>
</gene>
<accession>A0ACC4DMM6</accession>
<comment type="caution">
    <text evidence="1">The sequence shown here is derived from an EMBL/GenBank/DDBJ whole genome shotgun (WGS) entry which is preliminary data.</text>
</comment>
<protein>
    <submittedName>
        <fullName evidence="1">Uncharacterized protein</fullName>
    </submittedName>
</protein>
<dbReference type="Proteomes" id="UP001638806">
    <property type="component" value="Unassembled WGS sequence"/>
</dbReference>
<dbReference type="EMBL" id="JBGNUJ010000007">
    <property type="protein sequence ID" value="KAL3957373.1"/>
    <property type="molecule type" value="Genomic_DNA"/>
</dbReference>
<reference evidence="1" key="1">
    <citation type="submission" date="2024-12" db="EMBL/GenBank/DDBJ databases">
        <title>Comparative genomics and development of molecular markers within Purpureocillium lilacinum and among Purpureocillium species.</title>
        <authorList>
            <person name="Yeh Z.-Y."/>
            <person name="Ni N.-T."/>
            <person name="Lo P.-H."/>
            <person name="Mushyakhwo K."/>
            <person name="Lin C.-F."/>
            <person name="Nai Y.-S."/>
        </authorList>
    </citation>
    <scope>NUCLEOTIDE SEQUENCE</scope>
    <source>
        <strain evidence="1">NCHU-NPUST-175</strain>
    </source>
</reference>
<sequence>MARVDQAAGSNETRRGKPLRRWCYFWLEPIDDSLARWSSVTKPGATAKASLLSRSCRPAARISSQSGREGASARAEQAAELYRSIRAIVVSSHTGGETGPQAAWLETEETFVPVEARRGQDFAAKFSQTCALPGSGVTCRTIYDEVRGSTETKATPDAEPFQNLPPGIRHGLAVRREAPRHVCTPLLYDVHQQNLHSPSCCREDYGEERSIPSPRGLPGICNATSTPFLRDQCSKHPSAARAKIRQGEDTCPSPPALLRASQMPNEGKSLRPDCAVVPCGLSDVALEGP</sequence>
<name>A0ACC4DMM6_PURLI</name>
<keyword evidence="2" id="KW-1185">Reference proteome</keyword>